<sequence length="304" mass="32979">MLVFDRLSVRRHRDRAAAAFSRHDFLFREVADRLLDRLVDIRRQFPLALDLGCHSGVLAEELSGRGGVQTMVQADLSPRMAATVSGLRLAADEETLPFAPASFDLVLSLLSLHWVNDLPGALAQLRCALKPDGLLLAVMLGGETLKELRQSLAAAELTVEGGLSPRVAPFADVRDAGALLQRAGFALPVVDTETITVSYGEPLDLLRDLRGMGETNAVIERRKTSLRRDTLFQALDHYRLTFADTNGRVPATFQLIYLTAWAPDPSQPQALRPGSARNRLADALSGGDDAGCDNVGRSGSDGQR</sequence>
<evidence type="ECO:0000313" key="5">
    <source>
        <dbReference type="EMBL" id="QNT68611.1"/>
    </source>
</evidence>
<dbReference type="RefSeq" id="WP_190262048.1">
    <property type="nucleotide sequence ID" value="NZ_CP053923.1"/>
</dbReference>
<keyword evidence="6" id="KW-1185">Reference proteome</keyword>
<reference evidence="5 6" key="1">
    <citation type="submission" date="2020-05" db="EMBL/GenBank/DDBJ databases">
        <title>Complete closed genome sequence of Defluviicoccus vanus.</title>
        <authorList>
            <person name="Bessarab I."/>
            <person name="Arumugam K."/>
            <person name="Maszenan A.M."/>
            <person name="Seviour R.J."/>
            <person name="Williams R.B."/>
        </authorList>
    </citation>
    <scope>NUCLEOTIDE SEQUENCE [LARGE SCALE GENOMIC DNA]</scope>
    <source>
        <strain evidence="5 6">Ben 114</strain>
    </source>
</reference>
<dbReference type="InterPro" id="IPR029063">
    <property type="entry name" value="SAM-dependent_MTases_sf"/>
</dbReference>
<dbReference type="InterPro" id="IPR050602">
    <property type="entry name" value="Malonyl-ACP_OMT"/>
</dbReference>
<evidence type="ECO:0000256" key="3">
    <source>
        <dbReference type="SAM" id="MobiDB-lite"/>
    </source>
</evidence>
<dbReference type="EMBL" id="CP053923">
    <property type="protein sequence ID" value="QNT68611.1"/>
    <property type="molecule type" value="Genomic_DNA"/>
</dbReference>
<evidence type="ECO:0000313" key="6">
    <source>
        <dbReference type="Proteomes" id="UP000516369"/>
    </source>
</evidence>
<feature type="region of interest" description="Disordered" evidence="3">
    <location>
        <begin position="268"/>
        <end position="304"/>
    </location>
</feature>
<keyword evidence="1 5" id="KW-0489">Methyltransferase</keyword>
<dbReference type="Pfam" id="PF08241">
    <property type="entry name" value="Methyltransf_11"/>
    <property type="match status" value="1"/>
</dbReference>
<dbReference type="Proteomes" id="UP000516369">
    <property type="component" value="Chromosome"/>
</dbReference>
<gene>
    <name evidence="5" type="ORF">HQ394_03555</name>
</gene>
<dbReference type="PANTHER" id="PTHR13090">
    <property type="entry name" value="ARGININE-HYDROXYLASE NDUFAF5, MITOCHONDRIAL"/>
    <property type="match status" value="1"/>
</dbReference>
<organism evidence="5 6">
    <name type="scientific">Defluviicoccus vanus</name>
    <dbReference type="NCBI Taxonomy" id="111831"/>
    <lineage>
        <taxon>Bacteria</taxon>
        <taxon>Pseudomonadati</taxon>
        <taxon>Pseudomonadota</taxon>
        <taxon>Alphaproteobacteria</taxon>
        <taxon>Rhodospirillales</taxon>
        <taxon>Rhodospirillaceae</taxon>
        <taxon>Defluviicoccus</taxon>
    </lineage>
</organism>
<dbReference type="GO" id="GO:0008757">
    <property type="term" value="F:S-adenosylmethionine-dependent methyltransferase activity"/>
    <property type="evidence" value="ECO:0007669"/>
    <property type="project" value="InterPro"/>
</dbReference>
<name>A0A7H1MYS5_9PROT</name>
<protein>
    <submittedName>
        <fullName evidence="5">Methyltransferase domain-containing protein</fullName>
    </submittedName>
</protein>
<proteinExistence type="predicted"/>
<accession>A0A7H1MYS5</accession>
<evidence type="ECO:0000256" key="2">
    <source>
        <dbReference type="ARBA" id="ARBA00022679"/>
    </source>
</evidence>
<dbReference type="SUPFAM" id="SSF53335">
    <property type="entry name" value="S-adenosyl-L-methionine-dependent methyltransferases"/>
    <property type="match status" value="1"/>
</dbReference>
<keyword evidence="2 5" id="KW-0808">Transferase</keyword>
<dbReference type="CDD" id="cd02440">
    <property type="entry name" value="AdoMet_MTases"/>
    <property type="match status" value="1"/>
</dbReference>
<dbReference type="InterPro" id="IPR013216">
    <property type="entry name" value="Methyltransf_11"/>
</dbReference>
<evidence type="ECO:0000256" key="1">
    <source>
        <dbReference type="ARBA" id="ARBA00022603"/>
    </source>
</evidence>
<dbReference type="PANTHER" id="PTHR13090:SF1">
    <property type="entry name" value="ARGININE-HYDROXYLASE NDUFAF5, MITOCHONDRIAL"/>
    <property type="match status" value="1"/>
</dbReference>
<dbReference type="AlphaFoldDB" id="A0A7H1MYS5"/>
<feature type="domain" description="Methyltransferase type 11" evidence="4">
    <location>
        <begin position="49"/>
        <end position="136"/>
    </location>
</feature>
<dbReference type="GO" id="GO:0032259">
    <property type="term" value="P:methylation"/>
    <property type="evidence" value="ECO:0007669"/>
    <property type="project" value="UniProtKB-KW"/>
</dbReference>
<dbReference type="KEGG" id="dvn:HQ394_03555"/>
<dbReference type="Gene3D" id="3.40.50.150">
    <property type="entry name" value="Vaccinia Virus protein VP39"/>
    <property type="match status" value="1"/>
</dbReference>
<evidence type="ECO:0000259" key="4">
    <source>
        <dbReference type="Pfam" id="PF08241"/>
    </source>
</evidence>